<dbReference type="Proteomes" id="UP001500683">
    <property type="component" value="Unassembled WGS sequence"/>
</dbReference>
<sequence>MKRLGAAIGYAGKLLSHDDINRLSAEDAREACIAARQSYDVDGIKTLYKEQLRTSDQMWKDANDAPDGAPMRAAFADLTVTGITIDEFRENATDGDAFHSNYARINPDHYFLYGHEAGMRAMETFGMYGGPSEVDVITDPDIKVPVERETGYRLLTAGYTTLAGDGTDINVLAYHQFKPLTSGLAVKLGAFFPPKTPKDLVDGHAVHMAIEFWETSKLLAAAD</sequence>
<proteinExistence type="predicted"/>
<dbReference type="EMBL" id="BAAAZG010000016">
    <property type="protein sequence ID" value="GAA4069450.1"/>
    <property type="molecule type" value="Genomic_DNA"/>
</dbReference>
<accession>A0ABP7VKU4</accession>
<name>A0ABP7VKU4_9ACTN</name>
<evidence type="ECO:0000313" key="1">
    <source>
        <dbReference type="EMBL" id="GAA4069450.1"/>
    </source>
</evidence>
<gene>
    <name evidence="1" type="ORF">GCM10022214_25820</name>
</gene>
<organism evidence="1 2">
    <name type="scientific">Actinomadura miaoliensis</name>
    <dbReference type="NCBI Taxonomy" id="430685"/>
    <lineage>
        <taxon>Bacteria</taxon>
        <taxon>Bacillati</taxon>
        <taxon>Actinomycetota</taxon>
        <taxon>Actinomycetes</taxon>
        <taxon>Streptosporangiales</taxon>
        <taxon>Thermomonosporaceae</taxon>
        <taxon>Actinomadura</taxon>
    </lineage>
</organism>
<keyword evidence="2" id="KW-1185">Reference proteome</keyword>
<protein>
    <submittedName>
        <fullName evidence="1">Uncharacterized protein</fullName>
    </submittedName>
</protein>
<reference evidence="2" key="1">
    <citation type="journal article" date="2019" name="Int. J. Syst. Evol. Microbiol.">
        <title>The Global Catalogue of Microorganisms (GCM) 10K type strain sequencing project: providing services to taxonomists for standard genome sequencing and annotation.</title>
        <authorList>
            <consortium name="The Broad Institute Genomics Platform"/>
            <consortium name="The Broad Institute Genome Sequencing Center for Infectious Disease"/>
            <person name="Wu L."/>
            <person name="Ma J."/>
        </authorList>
    </citation>
    <scope>NUCLEOTIDE SEQUENCE [LARGE SCALE GENOMIC DNA]</scope>
    <source>
        <strain evidence="2">JCM 16702</strain>
    </source>
</reference>
<evidence type="ECO:0000313" key="2">
    <source>
        <dbReference type="Proteomes" id="UP001500683"/>
    </source>
</evidence>
<comment type="caution">
    <text evidence="1">The sequence shown here is derived from an EMBL/GenBank/DDBJ whole genome shotgun (WGS) entry which is preliminary data.</text>
</comment>